<evidence type="ECO:0000313" key="10">
    <source>
        <dbReference type="Proteomes" id="UP000784294"/>
    </source>
</evidence>
<keyword evidence="3" id="KW-0677">Repeat</keyword>
<evidence type="ECO:0000256" key="1">
    <source>
        <dbReference type="ARBA" id="ARBA00004167"/>
    </source>
</evidence>
<evidence type="ECO:0000313" key="9">
    <source>
        <dbReference type="EMBL" id="VEL34866.1"/>
    </source>
</evidence>
<accession>A0A3S5APT9</accession>
<dbReference type="PANTHER" id="PTHR12546">
    <property type="entry name" value="FER-1-LIKE"/>
    <property type="match status" value="1"/>
</dbReference>
<organism evidence="9 10">
    <name type="scientific">Protopolystoma xenopodis</name>
    <dbReference type="NCBI Taxonomy" id="117903"/>
    <lineage>
        <taxon>Eukaryota</taxon>
        <taxon>Metazoa</taxon>
        <taxon>Spiralia</taxon>
        <taxon>Lophotrochozoa</taxon>
        <taxon>Platyhelminthes</taxon>
        <taxon>Monogenea</taxon>
        <taxon>Polyopisthocotylea</taxon>
        <taxon>Polystomatidea</taxon>
        <taxon>Polystomatidae</taxon>
        <taxon>Protopolystoma</taxon>
    </lineage>
</organism>
<dbReference type="InterPro" id="IPR000008">
    <property type="entry name" value="C2_dom"/>
</dbReference>
<dbReference type="EMBL" id="CAAALY010248568">
    <property type="protein sequence ID" value="VEL34866.1"/>
    <property type="molecule type" value="Genomic_DNA"/>
</dbReference>
<dbReference type="InterPro" id="IPR032362">
    <property type="entry name" value="Ferlin_C"/>
</dbReference>
<dbReference type="GO" id="GO:0061025">
    <property type="term" value="P:membrane fusion"/>
    <property type="evidence" value="ECO:0007669"/>
    <property type="project" value="TreeGrafter"/>
</dbReference>
<dbReference type="Pfam" id="PF00168">
    <property type="entry name" value="C2"/>
    <property type="match status" value="1"/>
</dbReference>
<keyword evidence="5" id="KW-0472">Membrane</keyword>
<dbReference type="GO" id="GO:0016020">
    <property type="term" value="C:membrane"/>
    <property type="evidence" value="ECO:0007669"/>
    <property type="project" value="UniProtKB-SubCell"/>
</dbReference>
<evidence type="ECO:0000259" key="7">
    <source>
        <dbReference type="Pfam" id="PF00168"/>
    </source>
</evidence>
<comment type="caution">
    <text evidence="9">The sequence shown here is derived from an EMBL/GenBank/DDBJ whole genome shotgun (WGS) entry which is preliminary data.</text>
</comment>
<evidence type="ECO:0000259" key="8">
    <source>
        <dbReference type="Pfam" id="PF16165"/>
    </source>
</evidence>
<dbReference type="AlphaFoldDB" id="A0A3S5APT9"/>
<evidence type="ECO:0000256" key="2">
    <source>
        <dbReference type="ARBA" id="ARBA00022692"/>
    </source>
</evidence>
<dbReference type="InterPro" id="IPR035892">
    <property type="entry name" value="C2_domain_sf"/>
</dbReference>
<proteinExistence type="predicted"/>
<dbReference type="Pfam" id="PF16165">
    <property type="entry name" value="Ferlin_C"/>
    <property type="match status" value="1"/>
</dbReference>
<evidence type="ECO:0000256" key="6">
    <source>
        <dbReference type="SAM" id="MobiDB-lite"/>
    </source>
</evidence>
<feature type="domain" description="C2" evidence="7">
    <location>
        <begin position="74"/>
        <end position="108"/>
    </location>
</feature>
<gene>
    <name evidence="9" type="ORF">PXEA_LOCUS28306</name>
</gene>
<keyword evidence="10" id="KW-1185">Reference proteome</keyword>
<keyword evidence="2" id="KW-0812">Transmembrane</keyword>
<dbReference type="SUPFAM" id="SSF49562">
    <property type="entry name" value="C2 domain (Calcium/lipid-binding domain, CaLB)"/>
    <property type="match status" value="1"/>
</dbReference>
<dbReference type="InterPro" id="IPR037721">
    <property type="entry name" value="Ferlin"/>
</dbReference>
<dbReference type="OrthoDB" id="10059618at2759"/>
<dbReference type="Gene3D" id="2.60.40.150">
    <property type="entry name" value="C2 domain"/>
    <property type="match status" value="1"/>
</dbReference>
<sequence>MKAGIRGIGRKGWLSGIDDHQETDVHYRSLDGEGNFNWRFVFPFLFLPAENMVVIRKKEHFWSLDETEQRIPPSLIIQIWDNDSFSPDDFLGTVELNLSGMPSPAKKSKNCNLEMMRSSGNTKKLMNIFDCRRAYGFWPCSNDESGTPVLTGKVELELELLTKEEAIQRPAGRGRDDPNENPRLDPPK</sequence>
<dbReference type="InterPro" id="IPR037725">
    <property type="entry name" value="C2F_Ferlin"/>
</dbReference>
<dbReference type="CDD" id="cd08374">
    <property type="entry name" value="C2F_Ferlin"/>
    <property type="match status" value="1"/>
</dbReference>
<feature type="region of interest" description="Disordered" evidence="6">
    <location>
        <begin position="164"/>
        <end position="188"/>
    </location>
</feature>
<protein>
    <submittedName>
        <fullName evidence="9">Uncharacterized protein</fullName>
    </submittedName>
</protein>
<evidence type="ECO:0000256" key="3">
    <source>
        <dbReference type="ARBA" id="ARBA00022737"/>
    </source>
</evidence>
<dbReference type="Proteomes" id="UP000784294">
    <property type="component" value="Unassembled WGS sequence"/>
</dbReference>
<evidence type="ECO:0000256" key="5">
    <source>
        <dbReference type="ARBA" id="ARBA00023136"/>
    </source>
</evidence>
<keyword evidence="4" id="KW-1133">Transmembrane helix</keyword>
<comment type="subcellular location">
    <subcellularLocation>
        <location evidence="1">Membrane</location>
        <topology evidence="1">Single-pass membrane protein</topology>
    </subcellularLocation>
</comment>
<reference evidence="9" key="1">
    <citation type="submission" date="2018-11" db="EMBL/GenBank/DDBJ databases">
        <authorList>
            <consortium name="Pathogen Informatics"/>
        </authorList>
    </citation>
    <scope>NUCLEOTIDE SEQUENCE</scope>
</reference>
<dbReference type="GO" id="GO:0007009">
    <property type="term" value="P:plasma membrane organization"/>
    <property type="evidence" value="ECO:0007669"/>
    <property type="project" value="TreeGrafter"/>
</dbReference>
<dbReference type="PANTHER" id="PTHR12546:SF33">
    <property type="entry name" value="SPERM VESICLE FUSION PROTEIN FER-1"/>
    <property type="match status" value="1"/>
</dbReference>
<feature type="domain" description="Ferlin C-terminal" evidence="8">
    <location>
        <begin position="145"/>
        <end position="180"/>
    </location>
</feature>
<name>A0A3S5APT9_9PLAT</name>
<evidence type="ECO:0000256" key="4">
    <source>
        <dbReference type="ARBA" id="ARBA00022989"/>
    </source>
</evidence>